<keyword evidence="5" id="KW-0032">Aminotransferase</keyword>
<dbReference type="InterPro" id="IPR015424">
    <property type="entry name" value="PyrdxlP-dep_Trfase"/>
</dbReference>
<evidence type="ECO:0000256" key="5">
    <source>
        <dbReference type="ARBA" id="ARBA00022576"/>
    </source>
</evidence>
<evidence type="ECO:0000313" key="12">
    <source>
        <dbReference type="EnsemblMetazoa" id="LLOJ006178-PA"/>
    </source>
</evidence>
<dbReference type="EnsemblMetazoa" id="LLOJ006178-RA">
    <property type="protein sequence ID" value="LLOJ006178-PA"/>
    <property type="gene ID" value="LLOJ006178"/>
</dbReference>
<evidence type="ECO:0000256" key="9">
    <source>
        <dbReference type="ARBA" id="ARBA00030204"/>
    </source>
</evidence>
<dbReference type="Gene3D" id="3.40.640.10">
    <property type="entry name" value="Type I PLP-dependent aspartate aminotransferase-like (Major domain)"/>
    <property type="match status" value="3"/>
</dbReference>
<dbReference type="PANTHER" id="PTHR43206:SF1">
    <property type="entry name" value="4-AMINOBUTYRATE AMINOTRANSFERASE, MITOCHONDRIAL"/>
    <property type="match status" value="1"/>
</dbReference>
<proteinExistence type="inferred from homology"/>
<accession>A0A1B0CN94</accession>
<evidence type="ECO:0000256" key="7">
    <source>
        <dbReference type="ARBA" id="ARBA00022898"/>
    </source>
</evidence>
<dbReference type="VEuPathDB" id="VectorBase:LLONM1_001743"/>
<keyword evidence="6" id="KW-0808">Transferase</keyword>
<evidence type="ECO:0000256" key="3">
    <source>
        <dbReference type="ARBA" id="ARBA00012876"/>
    </source>
</evidence>
<evidence type="ECO:0000256" key="1">
    <source>
        <dbReference type="ARBA" id="ARBA00001933"/>
    </source>
</evidence>
<dbReference type="GO" id="GO:0047298">
    <property type="term" value="F:(S)-3-amino-2-methylpropionate transaminase activity"/>
    <property type="evidence" value="ECO:0007669"/>
    <property type="project" value="UniProtKB-EC"/>
</dbReference>
<dbReference type="GO" id="GO:0034386">
    <property type="term" value="F:4-aminobutyrate:2-oxoglutarate transaminase activity"/>
    <property type="evidence" value="ECO:0007669"/>
    <property type="project" value="UniProtKB-EC"/>
</dbReference>
<dbReference type="EC" id="2.6.1.22" evidence="3"/>
<dbReference type="InterPro" id="IPR004631">
    <property type="entry name" value="4NH2But_aminotransferase_euk"/>
</dbReference>
<name>A0A1B0CN94_LUTLO</name>
<dbReference type="EMBL" id="AJWK01019906">
    <property type="status" value="NOT_ANNOTATED_CDS"/>
    <property type="molecule type" value="Genomic_DNA"/>
</dbReference>
<keyword evidence="13" id="KW-1185">Reference proteome</keyword>
<dbReference type="SUPFAM" id="SSF53383">
    <property type="entry name" value="PLP-dependent transferases"/>
    <property type="match status" value="2"/>
</dbReference>
<dbReference type="FunFam" id="3.40.640.10:FF:000029">
    <property type="entry name" value="4-aminobutyrate aminotransferase, mitochondrial"/>
    <property type="match status" value="1"/>
</dbReference>
<evidence type="ECO:0000256" key="4">
    <source>
        <dbReference type="ARBA" id="ARBA00012912"/>
    </source>
</evidence>
<dbReference type="GO" id="GO:0005739">
    <property type="term" value="C:mitochondrion"/>
    <property type="evidence" value="ECO:0007669"/>
    <property type="project" value="TreeGrafter"/>
</dbReference>
<comment type="cofactor">
    <cofactor evidence="1">
        <name>pyridoxal 5'-phosphate</name>
        <dbReference type="ChEBI" id="CHEBI:597326"/>
    </cofactor>
</comment>
<dbReference type="AlphaFoldDB" id="A0A1B0CN94"/>
<dbReference type="Pfam" id="PF00202">
    <property type="entry name" value="Aminotran_3"/>
    <property type="match status" value="2"/>
</dbReference>
<comment type="similarity">
    <text evidence="2">Belongs to the class-III pyridoxal-phosphate-dependent aminotransferase family.</text>
</comment>
<dbReference type="VEuPathDB" id="VectorBase:LLONM1_007487"/>
<dbReference type="EMBL" id="AJWK01019907">
    <property type="status" value="NOT_ANNOTATED_CDS"/>
    <property type="molecule type" value="Genomic_DNA"/>
</dbReference>
<sequence>RGQLRGNYRAASIVSTIQVAVDRSRQSQPKLQFVWKSKFSLFNYSKRTKRRHKMYKSIIRNPHPAARLIFRDLRKFSTSKEPTGPVVRTSVPGPKSKELLRQLNVLQNAGSVQLFGNYDKSYRNYLVDADDNILLDVFTQISSVPLGYNHPDLLSVFNNEHNLKKIAISLMSIAPPGATHVTTMMCGSCSNENAYKAIFIWYRKTQRGEDVDFTKQEMESCMINKAPGSPNLSILSFQGAFHGRTMGVLSTTHSKYIHKIDVPSFDWPMAAFPAYRYPLKDYVRENKKEDEKCLAMVEDLIGQWAKKGNPVAGIVVEPIQSEGGDNEASPEFFQGLQKIAKANGAALLIDEVQTGGGPTGKMWCHEHFNLPTPPDVVTFSKKMQLGGFFHGPHMTPPQAYRVFNTWMGDPGKVLILEQINKVIKRDGLLQQVQRVGNHLKNGLMEIEGEFPNLLDSCRGRGTFLAINCRNTKLRDDVLHKLKQRGIITGGCGDLSIRFRPALVFEEKHANIFLDNFRLINRPALGVFPAEDWPQKLQSALMSIAPPGATHVTTMMCGSCSNENAYKAIFIWYRKTQRGEDVDFTKQEMESCMINKAPGSPNLSILSFQGAFHGRTLGVLSTTHSKYIHKIDVPSFDWPMAAFPAYRYPLKDYVRENKKEDEKCLAMGLQKIAKANGAALLIDEVQTGGGPTGKMWCHEHFNLPTPPDVVTFSKKMQLGGFFHGPHMTPPQAYRVFNTWMGDPGKVLILEQINKVIKRDGLLQQVQRVGNHLKNGLMEIEGEFPNLLDSCRGRGTFLAINCRNTKLRDDVLHKLKQRGIITGGCGDLSIRFRPALVFEEKHANIFLDNFRAVMKEVK</sequence>
<dbReference type="Proteomes" id="UP000092461">
    <property type="component" value="Unassembled WGS sequence"/>
</dbReference>
<dbReference type="PANTHER" id="PTHR43206">
    <property type="entry name" value="AMINOTRANSFERASE"/>
    <property type="match status" value="1"/>
</dbReference>
<evidence type="ECO:0000256" key="2">
    <source>
        <dbReference type="ARBA" id="ARBA00008954"/>
    </source>
</evidence>
<evidence type="ECO:0000256" key="8">
    <source>
        <dbReference type="ARBA" id="ARBA00029760"/>
    </source>
</evidence>
<reference evidence="12" key="1">
    <citation type="submission" date="2020-05" db="UniProtKB">
        <authorList>
            <consortium name="EnsemblMetazoa"/>
        </authorList>
    </citation>
    <scope>IDENTIFICATION</scope>
    <source>
        <strain evidence="12">Jacobina</strain>
    </source>
</reference>
<organism evidence="12 13">
    <name type="scientific">Lutzomyia longipalpis</name>
    <name type="common">Sand fly</name>
    <dbReference type="NCBI Taxonomy" id="7200"/>
    <lineage>
        <taxon>Eukaryota</taxon>
        <taxon>Metazoa</taxon>
        <taxon>Ecdysozoa</taxon>
        <taxon>Arthropoda</taxon>
        <taxon>Hexapoda</taxon>
        <taxon>Insecta</taxon>
        <taxon>Pterygota</taxon>
        <taxon>Neoptera</taxon>
        <taxon>Endopterygota</taxon>
        <taxon>Diptera</taxon>
        <taxon>Nematocera</taxon>
        <taxon>Psychodoidea</taxon>
        <taxon>Psychodidae</taxon>
        <taxon>Lutzomyia</taxon>
        <taxon>Lutzomyia</taxon>
    </lineage>
</organism>
<evidence type="ECO:0000256" key="11">
    <source>
        <dbReference type="ARBA" id="ARBA00031787"/>
    </source>
</evidence>
<evidence type="ECO:0000313" key="13">
    <source>
        <dbReference type="Proteomes" id="UP000092461"/>
    </source>
</evidence>
<dbReference type="GO" id="GO:0030170">
    <property type="term" value="F:pyridoxal phosphate binding"/>
    <property type="evidence" value="ECO:0007669"/>
    <property type="project" value="InterPro"/>
</dbReference>
<protein>
    <recommendedName>
        <fullName evidence="10">(S)-3-amino-2-methylpropionate transaminase</fullName>
        <ecNumber evidence="4">2.6.1.19</ecNumber>
        <ecNumber evidence="3">2.6.1.22</ecNumber>
    </recommendedName>
    <alternativeName>
        <fullName evidence="11">GABA aminotransferase</fullName>
    </alternativeName>
    <alternativeName>
        <fullName evidence="9">Gamma-amino-N-butyrate transaminase</fullName>
    </alternativeName>
    <alternativeName>
        <fullName evidence="8">L-AIBAT</fullName>
    </alternativeName>
</protein>
<dbReference type="InterPro" id="IPR005814">
    <property type="entry name" value="Aminotrans_3"/>
</dbReference>
<dbReference type="VEuPathDB" id="VectorBase:LLOJ006178"/>
<dbReference type="GO" id="GO:0009450">
    <property type="term" value="P:gamma-aminobutyric acid catabolic process"/>
    <property type="evidence" value="ECO:0007669"/>
    <property type="project" value="TreeGrafter"/>
</dbReference>
<dbReference type="InterPro" id="IPR015422">
    <property type="entry name" value="PyrdxlP-dep_Trfase_small"/>
</dbReference>
<evidence type="ECO:0000256" key="10">
    <source>
        <dbReference type="ARBA" id="ARBA00030857"/>
    </source>
</evidence>
<keyword evidence="7" id="KW-0663">Pyridoxal phosphate</keyword>
<dbReference type="Gene3D" id="3.90.1150.10">
    <property type="entry name" value="Aspartate Aminotransferase, domain 1"/>
    <property type="match status" value="2"/>
</dbReference>
<dbReference type="EC" id="2.6.1.19" evidence="4"/>
<evidence type="ECO:0000256" key="6">
    <source>
        <dbReference type="ARBA" id="ARBA00022679"/>
    </source>
</evidence>
<dbReference type="InterPro" id="IPR015421">
    <property type="entry name" value="PyrdxlP-dep_Trfase_major"/>
</dbReference>
<dbReference type="NCBIfam" id="TIGR00699">
    <property type="entry name" value="GABAtrns_euk"/>
    <property type="match status" value="1"/>
</dbReference>
<dbReference type="CDD" id="cd00610">
    <property type="entry name" value="OAT_like"/>
    <property type="match status" value="1"/>
</dbReference>